<dbReference type="RefSeq" id="WP_041977208.1">
    <property type="nucleotide sequence ID" value="NZ_CBXV010000007.1"/>
</dbReference>
<dbReference type="Pfam" id="PF13519">
    <property type="entry name" value="VWA_2"/>
    <property type="match status" value="1"/>
</dbReference>
<feature type="signal peptide" evidence="1">
    <location>
        <begin position="1"/>
        <end position="30"/>
    </location>
</feature>
<name>A0A0B6WZS3_9BACT</name>
<proteinExistence type="predicted"/>
<dbReference type="InterPro" id="IPR017802">
    <property type="entry name" value="VWFA-rel_acidobac-type"/>
</dbReference>
<accession>A0A0B6WZS3</accession>
<dbReference type="STRING" id="454194.PYK22_02237"/>
<dbReference type="NCBIfam" id="TIGR03436">
    <property type="entry name" value="acidobact_VWFA"/>
    <property type="match status" value="1"/>
</dbReference>
<dbReference type="SUPFAM" id="SSF53300">
    <property type="entry name" value="vWA-like"/>
    <property type="match status" value="1"/>
</dbReference>
<dbReference type="CDD" id="cd00198">
    <property type="entry name" value="vWFA"/>
    <property type="match status" value="1"/>
</dbReference>
<dbReference type="Proteomes" id="UP000031518">
    <property type="component" value="Unassembled WGS sequence"/>
</dbReference>
<dbReference type="AlphaFoldDB" id="A0A0B6WZS3"/>
<keyword evidence="4" id="KW-1185">Reference proteome</keyword>
<evidence type="ECO:0000313" key="3">
    <source>
        <dbReference type="EMBL" id="CDM66222.1"/>
    </source>
</evidence>
<dbReference type="SMART" id="SM00327">
    <property type="entry name" value="VWA"/>
    <property type="match status" value="1"/>
</dbReference>
<dbReference type="InterPro" id="IPR036465">
    <property type="entry name" value="vWFA_dom_sf"/>
</dbReference>
<feature type="domain" description="VWFA" evidence="2">
    <location>
        <begin position="90"/>
        <end position="275"/>
    </location>
</feature>
<evidence type="ECO:0000256" key="1">
    <source>
        <dbReference type="SAM" id="SignalP"/>
    </source>
</evidence>
<organism evidence="3 4">
    <name type="scientific">Pyrinomonas methylaliphatogenes</name>
    <dbReference type="NCBI Taxonomy" id="454194"/>
    <lineage>
        <taxon>Bacteria</taxon>
        <taxon>Pseudomonadati</taxon>
        <taxon>Acidobacteriota</taxon>
        <taxon>Blastocatellia</taxon>
        <taxon>Blastocatellales</taxon>
        <taxon>Pyrinomonadaceae</taxon>
        <taxon>Pyrinomonas</taxon>
    </lineage>
</organism>
<keyword evidence="1" id="KW-0732">Signal</keyword>
<evidence type="ECO:0000259" key="2">
    <source>
        <dbReference type="PROSITE" id="PS50234"/>
    </source>
</evidence>
<reference evidence="3 4" key="1">
    <citation type="submission" date="2013-12" db="EMBL/GenBank/DDBJ databases">
        <authorList>
            <person name="Stott M."/>
        </authorList>
    </citation>
    <scope>NUCLEOTIDE SEQUENCE [LARGE SCALE GENOMIC DNA]</scope>
    <source>
        <strain evidence="3 4">K22</strain>
    </source>
</reference>
<dbReference type="InterPro" id="IPR002035">
    <property type="entry name" value="VWF_A"/>
</dbReference>
<dbReference type="EMBL" id="CBXV010000007">
    <property type="protein sequence ID" value="CDM66222.1"/>
    <property type="molecule type" value="Genomic_DNA"/>
</dbReference>
<gene>
    <name evidence="3" type="ORF">PYK22_02237</name>
</gene>
<dbReference type="PROSITE" id="PS50234">
    <property type="entry name" value="VWFA"/>
    <property type="match status" value="1"/>
</dbReference>
<protein>
    <submittedName>
        <fullName evidence="3">Mg-chelatase subunit ChlD</fullName>
    </submittedName>
</protein>
<sequence length="326" mass="36331" precursor="true">MSSRAAFQAEFTRRALIPILLIASHFPARAQDPETDETIRIRTDLVTIPVVVTDGRGRRVTGLTREDFVINEDGRAVSVDYFAAGAERVAFVFALDASGSVRDSITHQREAALALFSRFGRNSRVAVMQFRERPELITTFTTDAAQVRSGFLFPALPDRRTAIFDAALAAVRLFAANGDPKERRIVILISDGLDNASRSTARDVIAEAIARQVSIYIIHLPLYTPRDGRLAPRAPSKGFRQIAEQTGGQYFMVGDAQTALDPHAELDLAPVFRAIADDLQSQYMLGYYAAEQNADGSFHRIEVRLRRSKRWRVYALRTGYMKHGSK</sequence>
<dbReference type="OrthoDB" id="109949at2"/>
<dbReference type="Gene3D" id="3.40.50.410">
    <property type="entry name" value="von Willebrand factor, type A domain"/>
    <property type="match status" value="1"/>
</dbReference>
<evidence type="ECO:0000313" key="4">
    <source>
        <dbReference type="Proteomes" id="UP000031518"/>
    </source>
</evidence>
<reference evidence="3 4" key="2">
    <citation type="submission" date="2015-01" db="EMBL/GenBank/DDBJ databases">
        <title>Complete genome sequence of Pyrinomonas methylaliphatogenes type strain K22T.</title>
        <authorList>
            <person name="Lee K.C.Y."/>
            <person name="Power J.F."/>
            <person name="Dunfield P.F."/>
            <person name="Morgan X.C."/>
            <person name="Huttenhower C."/>
            <person name="Stott M.B."/>
        </authorList>
    </citation>
    <scope>NUCLEOTIDE SEQUENCE [LARGE SCALE GENOMIC DNA]</scope>
    <source>
        <strain evidence="3 4">K22</strain>
    </source>
</reference>
<feature type="chain" id="PRO_5002109999" evidence="1">
    <location>
        <begin position="31"/>
        <end position="326"/>
    </location>
</feature>